<accession>A0A915P389</accession>
<name>A0A915P389_9BILA</name>
<dbReference type="AlphaFoldDB" id="A0A915P389"/>
<keyword evidence="2" id="KW-1185">Reference proteome</keyword>
<proteinExistence type="predicted"/>
<dbReference type="WBParaSite" id="scf7180000422907.g9809">
    <property type="protein sequence ID" value="scf7180000422907.g9809"/>
    <property type="gene ID" value="scf7180000422907.g9809"/>
</dbReference>
<evidence type="ECO:0000256" key="1">
    <source>
        <dbReference type="SAM" id="Phobius"/>
    </source>
</evidence>
<dbReference type="Proteomes" id="UP000887560">
    <property type="component" value="Unplaced"/>
</dbReference>
<evidence type="ECO:0000313" key="3">
    <source>
        <dbReference type="WBParaSite" id="scf7180000422907.g9809"/>
    </source>
</evidence>
<protein>
    <submittedName>
        <fullName evidence="3">Uncharacterized protein</fullName>
    </submittedName>
</protein>
<organism evidence="2 3">
    <name type="scientific">Meloidogyne floridensis</name>
    <dbReference type="NCBI Taxonomy" id="298350"/>
    <lineage>
        <taxon>Eukaryota</taxon>
        <taxon>Metazoa</taxon>
        <taxon>Ecdysozoa</taxon>
        <taxon>Nematoda</taxon>
        <taxon>Chromadorea</taxon>
        <taxon>Rhabditida</taxon>
        <taxon>Tylenchina</taxon>
        <taxon>Tylenchomorpha</taxon>
        <taxon>Tylenchoidea</taxon>
        <taxon>Meloidogynidae</taxon>
        <taxon>Meloidogyninae</taxon>
        <taxon>Meloidogyne</taxon>
    </lineage>
</organism>
<sequence>MFKNNCIFLINSSTILIYLTIITTAIEEKTTKNLITFNRIAGCPDLESFQHPFETLENSDKIGKITCLCGPSRELINEDNEEVDNDEKASITCIYGSKLEDLENTINLAKKANKSIEKIILNHVDFESEKELLQILLEEPQTTSNLKYLEAKKCKNQPKFTEEKDENKELKQFNSLEWIIIEEC</sequence>
<keyword evidence="1" id="KW-0812">Transmembrane</keyword>
<keyword evidence="1" id="KW-0472">Membrane</keyword>
<keyword evidence="1" id="KW-1133">Transmembrane helix</keyword>
<reference evidence="3" key="1">
    <citation type="submission" date="2022-11" db="UniProtKB">
        <authorList>
            <consortium name="WormBaseParasite"/>
        </authorList>
    </citation>
    <scope>IDENTIFICATION</scope>
</reference>
<evidence type="ECO:0000313" key="2">
    <source>
        <dbReference type="Proteomes" id="UP000887560"/>
    </source>
</evidence>
<feature type="transmembrane region" description="Helical" evidence="1">
    <location>
        <begin position="7"/>
        <end position="26"/>
    </location>
</feature>